<evidence type="ECO:0000313" key="4">
    <source>
        <dbReference type="EMBL" id="MBP1857797.1"/>
    </source>
</evidence>
<accession>A0ABS4EIN2</accession>
<sequence>MKLFIDIPNSFSVSRYHNHAEIRQGYQTIISAAIGLNIPIELFKTVPFLGNEEHLDFEDGIYYAFHAQRPKKNSYCIKPSALPGLWYFDAGGYSGWSELANRRDLQELAAHYDLDEAESVIAHYKRKFFEENFSALKQSDNELEPEVAAAGDFVFYPLQVNSDEVLKLARFTQFEVIRKLAELATQHGRHVVLKRHPLCDSVAIGKILKELEGHPFVHISQGSIHRLISASRCVLVSNSGVGLQALIHGKRVYSFALSEYSHMTAAMETLDDLNRIFLDTPAPLPPETRSQLGYLLNEHWVDISSEEAITKRLKAHISAFVTAAKEETGPPQSQEKSILSILHRASKELSDVIELILMTYKNLDDVQKEKVSVVLARTVNAGQMVEPILRQTGSHVWRKCIGIIRQRDPARAAALGRDLVKERPEDSWAMLTLSKILFDLEEREEGMRVARQAADCKGATPEAMIFLGRKLLQKETMRVEQALAYARKALTADPKYAHAYWLEGRALLFQEKYEEALRSASKAIELIPDHSAFLKLRDNLHERLEARNMPTAKAAGEKPASG</sequence>
<keyword evidence="2 3" id="KW-0802">TPR repeat</keyword>
<keyword evidence="1" id="KW-0677">Repeat</keyword>
<dbReference type="PANTHER" id="PTHR44943">
    <property type="entry name" value="CELLULOSE SYNTHASE OPERON PROTEIN C"/>
    <property type="match status" value="1"/>
</dbReference>
<dbReference type="Pfam" id="PF05159">
    <property type="entry name" value="Capsule_synth"/>
    <property type="match status" value="1"/>
</dbReference>
<protein>
    <submittedName>
        <fullName evidence="4">Tetratricopeptide (TPR) repeat protein</fullName>
    </submittedName>
</protein>
<organism evidence="4 5">
    <name type="scientific">Rhizobium herbae</name>
    <dbReference type="NCBI Taxonomy" id="508661"/>
    <lineage>
        <taxon>Bacteria</taxon>
        <taxon>Pseudomonadati</taxon>
        <taxon>Pseudomonadota</taxon>
        <taxon>Alphaproteobacteria</taxon>
        <taxon>Hyphomicrobiales</taxon>
        <taxon>Rhizobiaceae</taxon>
        <taxon>Rhizobium/Agrobacterium group</taxon>
        <taxon>Rhizobium</taxon>
    </lineage>
</organism>
<keyword evidence="5" id="KW-1185">Reference proteome</keyword>
<evidence type="ECO:0000256" key="3">
    <source>
        <dbReference type="PROSITE-ProRule" id="PRU00339"/>
    </source>
</evidence>
<proteinExistence type="predicted"/>
<dbReference type="RefSeq" id="WP_209849425.1">
    <property type="nucleotide sequence ID" value="NZ_JAGGJV010000002.1"/>
</dbReference>
<feature type="repeat" description="TPR" evidence="3">
    <location>
        <begin position="497"/>
        <end position="530"/>
    </location>
</feature>
<gene>
    <name evidence="4" type="ORF">J2Z75_001293</name>
</gene>
<evidence type="ECO:0000256" key="2">
    <source>
        <dbReference type="ARBA" id="ARBA00022803"/>
    </source>
</evidence>
<dbReference type="PANTHER" id="PTHR44943:SF8">
    <property type="entry name" value="TPR REPEAT-CONTAINING PROTEIN MJ0263"/>
    <property type="match status" value="1"/>
</dbReference>
<dbReference type="Proteomes" id="UP000823786">
    <property type="component" value="Unassembled WGS sequence"/>
</dbReference>
<dbReference type="Pfam" id="PF13181">
    <property type="entry name" value="TPR_8"/>
    <property type="match status" value="1"/>
</dbReference>
<evidence type="ECO:0000313" key="5">
    <source>
        <dbReference type="Proteomes" id="UP000823786"/>
    </source>
</evidence>
<comment type="caution">
    <text evidence="4">The sequence shown here is derived from an EMBL/GenBank/DDBJ whole genome shotgun (WGS) entry which is preliminary data.</text>
</comment>
<dbReference type="InterPro" id="IPR011990">
    <property type="entry name" value="TPR-like_helical_dom_sf"/>
</dbReference>
<dbReference type="EMBL" id="JAGGJV010000002">
    <property type="protein sequence ID" value="MBP1857797.1"/>
    <property type="molecule type" value="Genomic_DNA"/>
</dbReference>
<dbReference type="InterPro" id="IPR019734">
    <property type="entry name" value="TPR_rpt"/>
</dbReference>
<dbReference type="SUPFAM" id="SSF48452">
    <property type="entry name" value="TPR-like"/>
    <property type="match status" value="1"/>
</dbReference>
<dbReference type="PROSITE" id="PS50005">
    <property type="entry name" value="TPR"/>
    <property type="match status" value="1"/>
</dbReference>
<name>A0ABS4EIN2_9HYPH</name>
<dbReference type="Gene3D" id="1.25.40.10">
    <property type="entry name" value="Tetratricopeptide repeat domain"/>
    <property type="match status" value="1"/>
</dbReference>
<reference evidence="4 5" key="1">
    <citation type="submission" date="2021-03" db="EMBL/GenBank/DDBJ databases">
        <title>Genomic Encyclopedia of Type Strains, Phase IV (KMG-IV): sequencing the most valuable type-strain genomes for metagenomic binning, comparative biology and taxonomic classification.</title>
        <authorList>
            <person name="Goeker M."/>
        </authorList>
    </citation>
    <scope>NUCLEOTIDE SEQUENCE [LARGE SCALE GENOMIC DNA]</scope>
    <source>
        <strain evidence="4 5">DSM 26427</strain>
    </source>
</reference>
<dbReference type="InterPro" id="IPR007833">
    <property type="entry name" value="Capsule_polysaccharide_synth"/>
</dbReference>
<dbReference type="SMART" id="SM00028">
    <property type="entry name" value="TPR"/>
    <property type="match status" value="2"/>
</dbReference>
<evidence type="ECO:0000256" key="1">
    <source>
        <dbReference type="ARBA" id="ARBA00022737"/>
    </source>
</evidence>
<dbReference type="InterPro" id="IPR051685">
    <property type="entry name" value="Ycf3/AcsC/BcsC/TPR_MFPF"/>
</dbReference>